<organism evidence="2 3">
    <name type="scientific">Aurantiacibacter xanthus</name>
    <dbReference type="NCBI Taxonomy" id="1784712"/>
    <lineage>
        <taxon>Bacteria</taxon>
        <taxon>Pseudomonadati</taxon>
        <taxon>Pseudomonadota</taxon>
        <taxon>Alphaproteobacteria</taxon>
        <taxon>Sphingomonadales</taxon>
        <taxon>Erythrobacteraceae</taxon>
        <taxon>Aurantiacibacter</taxon>
    </lineage>
</organism>
<dbReference type="RefSeq" id="WP_022684419.1">
    <property type="nucleotide sequence ID" value="NZ_QXFM01000111.1"/>
</dbReference>
<dbReference type="SUPFAM" id="SSF54427">
    <property type="entry name" value="NTF2-like"/>
    <property type="match status" value="1"/>
</dbReference>
<evidence type="ECO:0000313" key="3">
    <source>
        <dbReference type="Proteomes" id="UP000265366"/>
    </source>
</evidence>
<proteinExistence type="predicted"/>
<evidence type="ECO:0000313" key="2">
    <source>
        <dbReference type="EMBL" id="RIV83746.1"/>
    </source>
</evidence>
<feature type="domain" description="SnoaL-like" evidence="1">
    <location>
        <begin position="4"/>
        <end position="112"/>
    </location>
</feature>
<dbReference type="EMBL" id="QXFM01000111">
    <property type="protein sequence ID" value="RIV83746.1"/>
    <property type="molecule type" value="Genomic_DNA"/>
</dbReference>
<protein>
    <submittedName>
        <fullName evidence="2">Nuclear transport factor 2 family protein</fullName>
    </submittedName>
</protein>
<dbReference type="AlphaFoldDB" id="A0A3A1P2W8"/>
<reference evidence="2 3" key="1">
    <citation type="submission" date="2018-08" db="EMBL/GenBank/DDBJ databases">
        <title>Erythrobacter zhengii sp.nov., a bacterium isolated from deep-sea sediment.</title>
        <authorList>
            <person name="Fang C."/>
            <person name="Wu Y.-H."/>
            <person name="Sun C."/>
            <person name="Wang H."/>
            <person name="Cheng H."/>
            <person name="Meng F.-X."/>
            <person name="Wang C.-S."/>
            <person name="Xu X.-W."/>
        </authorList>
    </citation>
    <scope>NUCLEOTIDE SEQUENCE [LARGE SCALE GENOMIC DNA]</scope>
    <source>
        <strain evidence="2 3">CCTCC AB 2015396</strain>
    </source>
</reference>
<dbReference type="Proteomes" id="UP000265366">
    <property type="component" value="Unassembled WGS sequence"/>
</dbReference>
<comment type="caution">
    <text evidence="2">The sequence shown here is derived from an EMBL/GenBank/DDBJ whole genome shotgun (WGS) entry which is preliminary data.</text>
</comment>
<dbReference type="InterPro" id="IPR032710">
    <property type="entry name" value="NTF2-like_dom_sf"/>
</dbReference>
<name>A0A3A1P2W8_9SPHN</name>
<keyword evidence="3" id="KW-1185">Reference proteome</keyword>
<dbReference type="Pfam" id="PF12680">
    <property type="entry name" value="SnoaL_2"/>
    <property type="match status" value="1"/>
</dbReference>
<gene>
    <name evidence="2" type="ORF">D2V17_12545</name>
</gene>
<dbReference type="OrthoDB" id="459617at2"/>
<evidence type="ECO:0000259" key="1">
    <source>
        <dbReference type="Pfam" id="PF12680"/>
    </source>
</evidence>
<dbReference type="Gene3D" id="3.10.450.50">
    <property type="match status" value="1"/>
</dbReference>
<dbReference type="InterPro" id="IPR037401">
    <property type="entry name" value="SnoaL-like"/>
</dbReference>
<sequence length="227" mass="25317">MDFTTYIDAFNSGDYVNLVDQWFTEDVVWEDGGQTVTGRDEWLNLFHFVRNGIREIFRPITGFDGPSGHFREIDMDFHALKSRPDFPFGPLAPGDMMTVKFFIIYECEGNRIRRLKAATWPVNYGTSKLPRLGAHVTQRAAFQAFQAALAHEHGANARQYLAAQLQMGSTGGTRSSSHEDAIGSLREAGVATATLKDARDDELLLDAGGRLMRLGLQNGLISQFELV</sequence>
<accession>A0A3A1P2W8</accession>